<dbReference type="GO" id="GO:0061711">
    <property type="term" value="F:tRNA N(6)-L-threonylcarbamoyladenine synthase activity"/>
    <property type="evidence" value="ECO:0007669"/>
    <property type="project" value="UniProtKB-EC"/>
</dbReference>
<dbReference type="PANTHER" id="PTHR11735:SF6">
    <property type="entry name" value="TRNA N6-ADENOSINE THREONYLCARBAMOYLTRANSFERASE, MITOCHONDRIAL"/>
    <property type="match status" value="1"/>
</dbReference>
<keyword evidence="5 8" id="KW-0408">Iron</keyword>
<dbReference type="Proteomes" id="UP000229098">
    <property type="component" value="Unassembled WGS sequence"/>
</dbReference>
<proteinExistence type="inferred from homology"/>
<dbReference type="InterPro" id="IPR022450">
    <property type="entry name" value="TsaD"/>
</dbReference>
<dbReference type="EMBL" id="PFEF01000008">
    <property type="protein sequence ID" value="PJE64250.1"/>
    <property type="molecule type" value="Genomic_DNA"/>
</dbReference>
<keyword evidence="6 8" id="KW-0012">Acyltransferase</keyword>
<feature type="binding site" evidence="8">
    <location>
        <position position="160"/>
    </location>
    <ligand>
        <name>Fe cation</name>
        <dbReference type="ChEBI" id="CHEBI:24875"/>
    </ligand>
</feature>
<keyword evidence="2 8" id="KW-0808">Transferase</keyword>
<comment type="similarity">
    <text evidence="8">Belongs to the KAE1 / TsaD family.</text>
</comment>
<sequence length="402" mass="44161">MSMHILSIETSCDETSIALVDVNNDGETPVFSVRSHITSSQAALHNVWGGVVPNMAKREHEKNLIPLLLQVLGKSGVENKKSGSKKSDLSVLDSIFERETYLLERCKKEITPLPVPAINLIAVTQGPGLEPALWTGVNMARALSYIWNIPLLGVNHMEGHIISAVLKQITDEENETYALCTVPYPALALLVSGGHTELILIKKGMQYEIIGATRDDAAGEAFDKVARLLELGYPGGPAISHLAKTRQKTDEKEKNFEIVLPRPMLHSGDFDFSFSGIKTAVLYLTEKLKKEHVSLEQMRPFIAKEFQDAVTEVLVTKTMRAAKKHGARAILLGGGVAANDQLRRQLGAEINNQLPPDTACFLPSTRLTGDNALMIAIASYIHRADATTSIWKTLRPEARMRL</sequence>
<feature type="binding site" evidence="8">
    <location>
        <position position="370"/>
    </location>
    <ligand>
        <name>Fe cation</name>
        <dbReference type="ChEBI" id="CHEBI:24875"/>
    </ligand>
</feature>
<keyword evidence="4 8" id="KW-0479">Metal-binding</keyword>
<feature type="binding site" evidence="8">
    <location>
        <begin position="190"/>
        <end position="194"/>
    </location>
    <ligand>
        <name>substrate</name>
    </ligand>
</feature>
<feature type="domain" description="Gcp-like" evidence="9">
    <location>
        <begin position="116"/>
        <end position="376"/>
    </location>
</feature>
<dbReference type="NCBIfam" id="TIGR00329">
    <property type="entry name" value="gcp_kae1"/>
    <property type="match status" value="1"/>
</dbReference>
<evidence type="ECO:0000313" key="11">
    <source>
        <dbReference type="Proteomes" id="UP000229098"/>
    </source>
</evidence>
<dbReference type="Pfam" id="PF00814">
    <property type="entry name" value="TsaD"/>
    <property type="match status" value="2"/>
</dbReference>
<dbReference type="InterPro" id="IPR017860">
    <property type="entry name" value="Peptidase_M22_CS"/>
</dbReference>
<feature type="binding site" evidence="8">
    <location>
        <position position="156"/>
    </location>
    <ligand>
        <name>Fe cation</name>
        <dbReference type="ChEBI" id="CHEBI:24875"/>
    </ligand>
</feature>
<comment type="subcellular location">
    <subcellularLocation>
        <location evidence="8">Cytoplasm</location>
    </subcellularLocation>
</comment>
<accession>A0A2M8KWF5</accession>
<dbReference type="FunFam" id="3.30.420.40:FF:000040">
    <property type="entry name" value="tRNA N6-adenosine threonylcarbamoyltransferase"/>
    <property type="match status" value="1"/>
</dbReference>
<dbReference type="PROSITE" id="PS01016">
    <property type="entry name" value="GLYCOPROTEASE"/>
    <property type="match status" value="1"/>
</dbReference>
<feature type="binding site" evidence="8">
    <location>
        <position position="339"/>
    </location>
    <ligand>
        <name>substrate</name>
    </ligand>
</feature>
<evidence type="ECO:0000256" key="3">
    <source>
        <dbReference type="ARBA" id="ARBA00022694"/>
    </source>
</evidence>
<comment type="cofactor">
    <cofactor evidence="8">
        <name>Fe(2+)</name>
        <dbReference type="ChEBI" id="CHEBI:29033"/>
    </cofactor>
    <text evidence="8">Binds 1 Fe(2+) ion per subunit.</text>
</comment>
<keyword evidence="3 8" id="KW-0819">tRNA processing</keyword>
<feature type="binding site" evidence="8">
    <location>
        <position position="223"/>
    </location>
    <ligand>
        <name>substrate</name>
    </ligand>
</feature>
<evidence type="ECO:0000256" key="1">
    <source>
        <dbReference type="ARBA" id="ARBA00022490"/>
    </source>
</evidence>
<evidence type="ECO:0000313" key="10">
    <source>
        <dbReference type="EMBL" id="PJE64250.1"/>
    </source>
</evidence>
<dbReference type="HAMAP" id="MF_01445">
    <property type="entry name" value="TsaD"/>
    <property type="match status" value="1"/>
</dbReference>
<feature type="binding site" evidence="8">
    <location>
        <position position="236"/>
    </location>
    <ligand>
        <name>substrate</name>
    </ligand>
</feature>
<evidence type="ECO:0000256" key="6">
    <source>
        <dbReference type="ARBA" id="ARBA00023315"/>
    </source>
</evidence>
<dbReference type="GO" id="GO:0005737">
    <property type="term" value="C:cytoplasm"/>
    <property type="evidence" value="ECO:0007669"/>
    <property type="project" value="UniProtKB-SubCell"/>
</dbReference>
<dbReference type="InterPro" id="IPR000905">
    <property type="entry name" value="Gcp-like_dom"/>
</dbReference>
<reference evidence="11" key="1">
    <citation type="submission" date="2017-09" db="EMBL/GenBank/DDBJ databases">
        <title>Depth-based differentiation of microbial function through sediment-hosted aquifers and enrichment of novel symbionts in the deep terrestrial subsurface.</title>
        <authorList>
            <person name="Probst A.J."/>
            <person name="Ladd B."/>
            <person name="Jarett J.K."/>
            <person name="Geller-Mcgrath D.E."/>
            <person name="Sieber C.M.K."/>
            <person name="Emerson J.B."/>
            <person name="Anantharaman K."/>
            <person name="Thomas B.C."/>
            <person name="Malmstrom R."/>
            <person name="Stieglmeier M."/>
            <person name="Klingl A."/>
            <person name="Woyke T."/>
            <person name="Ryan C.M."/>
            <person name="Banfield J.F."/>
        </authorList>
    </citation>
    <scope>NUCLEOTIDE SEQUENCE [LARGE SCALE GENOMIC DNA]</scope>
</reference>
<dbReference type="SUPFAM" id="SSF53067">
    <property type="entry name" value="Actin-like ATPase domain"/>
    <property type="match status" value="2"/>
</dbReference>
<comment type="catalytic activity">
    <reaction evidence="7 8">
        <text>L-threonylcarbamoyladenylate + adenosine(37) in tRNA = N(6)-L-threonylcarbamoyladenosine(37) in tRNA + AMP + H(+)</text>
        <dbReference type="Rhea" id="RHEA:37059"/>
        <dbReference type="Rhea" id="RHEA-COMP:10162"/>
        <dbReference type="Rhea" id="RHEA-COMP:10163"/>
        <dbReference type="ChEBI" id="CHEBI:15378"/>
        <dbReference type="ChEBI" id="CHEBI:73682"/>
        <dbReference type="ChEBI" id="CHEBI:74411"/>
        <dbReference type="ChEBI" id="CHEBI:74418"/>
        <dbReference type="ChEBI" id="CHEBI:456215"/>
        <dbReference type="EC" id="2.3.1.234"/>
    </reaction>
</comment>
<comment type="function">
    <text evidence="8">Required for the formation of a threonylcarbamoyl group on adenosine at position 37 (t(6)A37) in tRNAs that read codons beginning with adenine. Is involved in the transfer of the threonylcarbamoyl moiety of threonylcarbamoyl-AMP (TC-AMP) to the N6 group of A37, together with TsaE and TsaB. TsaD likely plays a direct catalytic role in this reaction.</text>
</comment>
<evidence type="ECO:0000256" key="5">
    <source>
        <dbReference type="ARBA" id="ARBA00023004"/>
    </source>
</evidence>
<dbReference type="Gene3D" id="3.30.420.40">
    <property type="match status" value="2"/>
</dbReference>
<evidence type="ECO:0000259" key="9">
    <source>
        <dbReference type="Pfam" id="PF00814"/>
    </source>
</evidence>
<dbReference type="AlphaFoldDB" id="A0A2M8KWF5"/>
<comment type="caution">
    <text evidence="8">Lacks conserved residue(s) required for the propagation of feature annotation.</text>
</comment>
<feature type="domain" description="Gcp-like" evidence="9">
    <location>
        <begin position="33"/>
        <end position="80"/>
    </location>
</feature>
<gene>
    <name evidence="8" type="primary">tsaD</name>
    <name evidence="10" type="ORF">COU90_04095</name>
</gene>
<dbReference type="GO" id="GO:0005506">
    <property type="term" value="F:iron ion binding"/>
    <property type="evidence" value="ECO:0007669"/>
    <property type="project" value="UniProtKB-UniRule"/>
</dbReference>
<evidence type="ECO:0000256" key="2">
    <source>
        <dbReference type="ARBA" id="ARBA00022679"/>
    </source>
</evidence>
<name>A0A2M8KWF5_9BACT</name>
<protein>
    <recommendedName>
        <fullName evidence="8">tRNA N6-adenosine threonylcarbamoyltransferase</fullName>
        <ecNumber evidence="8">2.3.1.234</ecNumber>
    </recommendedName>
    <alternativeName>
        <fullName evidence="8">N6-L-threonylcarbamoyladenine synthase</fullName>
        <shortName evidence="8">t(6)A synthase</shortName>
    </alternativeName>
    <alternativeName>
        <fullName evidence="8">t(6)A37 threonylcarbamoyladenosine biosynthesis protein TsaD</fullName>
    </alternativeName>
    <alternativeName>
        <fullName evidence="8">tRNA threonylcarbamoyladenosine biosynthesis protein TsaD</fullName>
    </alternativeName>
</protein>
<dbReference type="PANTHER" id="PTHR11735">
    <property type="entry name" value="TRNA N6-ADENOSINE THREONYLCARBAMOYLTRANSFERASE"/>
    <property type="match status" value="1"/>
</dbReference>
<dbReference type="GO" id="GO:0002949">
    <property type="term" value="P:tRNA threonylcarbamoyladenosine modification"/>
    <property type="evidence" value="ECO:0007669"/>
    <property type="project" value="UniProtKB-UniRule"/>
</dbReference>
<evidence type="ECO:0000256" key="7">
    <source>
        <dbReference type="ARBA" id="ARBA00048117"/>
    </source>
</evidence>
<organism evidence="10 11">
    <name type="scientific">Candidatus Ryanbacteria bacterium CG10_big_fil_rev_8_21_14_0_10_43_42</name>
    <dbReference type="NCBI Taxonomy" id="1974864"/>
    <lineage>
        <taxon>Bacteria</taxon>
        <taxon>Candidatus Ryaniibacteriota</taxon>
    </lineage>
</organism>
<comment type="caution">
    <text evidence="10">The sequence shown here is derived from an EMBL/GenBank/DDBJ whole genome shotgun (WGS) entry which is preliminary data.</text>
</comment>
<evidence type="ECO:0000256" key="8">
    <source>
        <dbReference type="HAMAP-Rule" id="MF_01445"/>
    </source>
</evidence>
<dbReference type="EC" id="2.3.1.234" evidence="8"/>
<dbReference type="InterPro" id="IPR017861">
    <property type="entry name" value="KAE1/TsaD"/>
</dbReference>
<keyword evidence="1 8" id="KW-0963">Cytoplasm</keyword>
<evidence type="ECO:0000256" key="4">
    <source>
        <dbReference type="ARBA" id="ARBA00022723"/>
    </source>
</evidence>
<dbReference type="InterPro" id="IPR043129">
    <property type="entry name" value="ATPase_NBD"/>
</dbReference>